<protein>
    <submittedName>
        <fullName evidence="2">Uncharacterized protein</fullName>
    </submittedName>
</protein>
<accession>A0A9P6AI05</accession>
<sequence length="408" mass="44245">MQSRSSALLSAPSHSLNIWQYSIQNRTWARHQPATNPPQGAVGESVACIAVGRDNSTCIWLLNLASWMWSELPGFFPRGARVYGMSAVGSVVYFMGSDLAEDLPSPVVHCDLSTFEPFVESSRGESKAGVKSLIFPPSMSVQITEPSTPLGTEGPSFFPPTSQSPPRHTEVAASVLPSYDTAPSPLNPRVATILFLTPYRKLHECHGDSQFEKLKNNLTSEWTTCAMIAMCFIGVNGAIFGFTKDSTIVTIDDIAERAVAVSMLSSVLSLAAAAWMYCVYYPQDGDTFRHQARDALNTYAIFSIRARVPFACDCVAIAAFIVFVLHSLIEVYPRDGGAARSCDRDPGGSQLDGILLLFRATCCRVYTTWPWADIPWDGSDTGDTASVMTVVGTEESGQKHDGVTSVPS</sequence>
<name>A0A9P6AI05_9AGAM</name>
<dbReference type="InterPro" id="IPR011043">
    <property type="entry name" value="Gal_Oxase/kelch_b-propeller"/>
</dbReference>
<feature type="transmembrane region" description="Helical" evidence="1">
    <location>
        <begin position="222"/>
        <end position="243"/>
    </location>
</feature>
<dbReference type="SUPFAM" id="SSF50965">
    <property type="entry name" value="Galactose oxidase, central domain"/>
    <property type="match status" value="1"/>
</dbReference>
<feature type="transmembrane region" description="Helical" evidence="1">
    <location>
        <begin position="310"/>
        <end position="329"/>
    </location>
</feature>
<dbReference type="AlphaFoldDB" id="A0A9P6AI05"/>
<keyword evidence="3" id="KW-1185">Reference proteome</keyword>
<feature type="transmembrane region" description="Helical" evidence="1">
    <location>
        <begin position="258"/>
        <end position="280"/>
    </location>
</feature>
<evidence type="ECO:0000313" key="3">
    <source>
        <dbReference type="Proteomes" id="UP000886523"/>
    </source>
</evidence>
<evidence type="ECO:0000313" key="2">
    <source>
        <dbReference type="EMBL" id="KAF9506194.1"/>
    </source>
</evidence>
<evidence type="ECO:0000256" key="1">
    <source>
        <dbReference type="SAM" id="Phobius"/>
    </source>
</evidence>
<dbReference type="OrthoDB" id="2642524at2759"/>
<keyword evidence="1" id="KW-0812">Transmembrane</keyword>
<reference evidence="2" key="1">
    <citation type="journal article" date="2020" name="Nat. Commun.">
        <title>Large-scale genome sequencing of mycorrhizal fungi provides insights into the early evolution of symbiotic traits.</title>
        <authorList>
            <person name="Miyauchi S."/>
            <person name="Kiss E."/>
            <person name="Kuo A."/>
            <person name="Drula E."/>
            <person name="Kohler A."/>
            <person name="Sanchez-Garcia M."/>
            <person name="Morin E."/>
            <person name="Andreopoulos B."/>
            <person name="Barry K.W."/>
            <person name="Bonito G."/>
            <person name="Buee M."/>
            <person name="Carver A."/>
            <person name="Chen C."/>
            <person name="Cichocki N."/>
            <person name="Clum A."/>
            <person name="Culley D."/>
            <person name="Crous P.W."/>
            <person name="Fauchery L."/>
            <person name="Girlanda M."/>
            <person name="Hayes R.D."/>
            <person name="Keri Z."/>
            <person name="LaButti K."/>
            <person name="Lipzen A."/>
            <person name="Lombard V."/>
            <person name="Magnuson J."/>
            <person name="Maillard F."/>
            <person name="Murat C."/>
            <person name="Nolan M."/>
            <person name="Ohm R.A."/>
            <person name="Pangilinan J."/>
            <person name="Pereira M.F."/>
            <person name="Perotto S."/>
            <person name="Peter M."/>
            <person name="Pfister S."/>
            <person name="Riley R."/>
            <person name="Sitrit Y."/>
            <person name="Stielow J.B."/>
            <person name="Szollosi G."/>
            <person name="Zifcakova L."/>
            <person name="Stursova M."/>
            <person name="Spatafora J.W."/>
            <person name="Tedersoo L."/>
            <person name="Vaario L.M."/>
            <person name="Yamada A."/>
            <person name="Yan M."/>
            <person name="Wang P."/>
            <person name="Xu J."/>
            <person name="Bruns T."/>
            <person name="Baldrian P."/>
            <person name="Vilgalys R."/>
            <person name="Dunand C."/>
            <person name="Henrissat B."/>
            <person name="Grigoriev I.V."/>
            <person name="Hibbett D."/>
            <person name="Nagy L.G."/>
            <person name="Martin F.M."/>
        </authorList>
    </citation>
    <scope>NUCLEOTIDE SEQUENCE</scope>
    <source>
        <strain evidence="2">UP504</strain>
    </source>
</reference>
<keyword evidence="1" id="KW-1133">Transmembrane helix</keyword>
<gene>
    <name evidence="2" type="ORF">BS47DRAFT_1367535</name>
</gene>
<proteinExistence type="predicted"/>
<comment type="caution">
    <text evidence="2">The sequence shown here is derived from an EMBL/GenBank/DDBJ whole genome shotgun (WGS) entry which is preliminary data.</text>
</comment>
<organism evidence="2 3">
    <name type="scientific">Hydnum rufescens UP504</name>
    <dbReference type="NCBI Taxonomy" id="1448309"/>
    <lineage>
        <taxon>Eukaryota</taxon>
        <taxon>Fungi</taxon>
        <taxon>Dikarya</taxon>
        <taxon>Basidiomycota</taxon>
        <taxon>Agaricomycotina</taxon>
        <taxon>Agaricomycetes</taxon>
        <taxon>Cantharellales</taxon>
        <taxon>Hydnaceae</taxon>
        <taxon>Hydnum</taxon>
    </lineage>
</organism>
<dbReference type="EMBL" id="MU129120">
    <property type="protein sequence ID" value="KAF9506194.1"/>
    <property type="molecule type" value="Genomic_DNA"/>
</dbReference>
<keyword evidence="1" id="KW-0472">Membrane</keyword>
<dbReference type="Proteomes" id="UP000886523">
    <property type="component" value="Unassembled WGS sequence"/>
</dbReference>